<organism evidence="1 2">
    <name type="scientific">Tribolium castaneum</name>
    <name type="common">Red flour beetle</name>
    <dbReference type="NCBI Taxonomy" id="7070"/>
    <lineage>
        <taxon>Eukaryota</taxon>
        <taxon>Metazoa</taxon>
        <taxon>Ecdysozoa</taxon>
        <taxon>Arthropoda</taxon>
        <taxon>Hexapoda</taxon>
        <taxon>Insecta</taxon>
        <taxon>Pterygota</taxon>
        <taxon>Neoptera</taxon>
        <taxon>Endopterygota</taxon>
        <taxon>Coleoptera</taxon>
        <taxon>Polyphaga</taxon>
        <taxon>Cucujiformia</taxon>
        <taxon>Tenebrionidae</taxon>
        <taxon>Tenebrionidae incertae sedis</taxon>
        <taxon>Tribolium</taxon>
    </lineage>
</organism>
<reference evidence="1 2" key="1">
    <citation type="journal article" date="2008" name="Nature">
        <title>The genome of the model beetle and pest Tribolium castaneum.</title>
        <authorList>
            <consortium name="Tribolium Genome Sequencing Consortium"/>
            <person name="Richards S."/>
            <person name="Gibbs R.A."/>
            <person name="Weinstock G.M."/>
            <person name="Brown S.J."/>
            <person name="Denell R."/>
            <person name="Beeman R.W."/>
            <person name="Gibbs R."/>
            <person name="Beeman R.W."/>
            <person name="Brown S.J."/>
            <person name="Bucher G."/>
            <person name="Friedrich M."/>
            <person name="Grimmelikhuijzen C.J."/>
            <person name="Klingler M."/>
            <person name="Lorenzen M."/>
            <person name="Richards S."/>
            <person name="Roth S."/>
            <person name="Schroder R."/>
            <person name="Tautz D."/>
            <person name="Zdobnov E.M."/>
            <person name="Muzny D."/>
            <person name="Gibbs R.A."/>
            <person name="Weinstock G.M."/>
            <person name="Attaway T."/>
            <person name="Bell S."/>
            <person name="Buhay C.J."/>
            <person name="Chandrabose M.N."/>
            <person name="Chavez D."/>
            <person name="Clerk-Blankenburg K.P."/>
            <person name="Cree A."/>
            <person name="Dao M."/>
            <person name="Davis C."/>
            <person name="Chacko J."/>
            <person name="Dinh H."/>
            <person name="Dugan-Rocha S."/>
            <person name="Fowler G."/>
            <person name="Garner T.T."/>
            <person name="Garnes J."/>
            <person name="Gnirke A."/>
            <person name="Hawes A."/>
            <person name="Hernandez J."/>
            <person name="Hines S."/>
            <person name="Holder M."/>
            <person name="Hume J."/>
            <person name="Jhangiani S.N."/>
            <person name="Joshi V."/>
            <person name="Khan Z.M."/>
            <person name="Jackson L."/>
            <person name="Kovar C."/>
            <person name="Kowis A."/>
            <person name="Lee S."/>
            <person name="Lewis L.R."/>
            <person name="Margolis J."/>
            <person name="Morgan M."/>
            <person name="Nazareth L.V."/>
            <person name="Nguyen N."/>
            <person name="Okwuonu G."/>
            <person name="Parker D."/>
            <person name="Richards S."/>
            <person name="Ruiz S.J."/>
            <person name="Santibanez J."/>
            <person name="Savard J."/>
            <person name="Scherer S.E."/>
            <person name="Schneider B."/>
            <person name="Sodergren E."/>
            <person name="Tautz D."/>
            <person name="Vattahil S."/>
            <person name="Villasana D."/>
            <person name="White C.S."/>
            <person name="Wright R."/>
            <person name="Park Y."/>
            <person name="Beeman R.W."/>
            <person name="Lord J."/>
            <person name="Oppert B."/>
            <person name="Lorenzen M."/>
            <person name="Brown S."/>
            <person name="Wang L."/>
            <person name="Savard J."/>
            <person name="Tautz D."/>
            <person name="Richards S."/>
            <person name="Weinstock G."/>
            <person name="Gibbs R.A."/>
            <person name="Liu Y."/>
            <person name="Worley K."/>
            <person name="Weinstock G."/>
            <person name="Elsik C.G."/>
            <person name="Reese J.T."/>
            <person name="Elhaik E."/>
            <person name="Landan G."/>
            <person name="Graur D."/>
            <person name="Arensburger P."/>
            <person name="Atkinson P."/>
            <person name="Beeman R.W."/>
            <person name="Beidler J."/>
            <person name="Brown S.J."/>
            <person name="Demuth J.P."/>
            <person name="Drury D.W."/>
            <person name="Du Y.Z."/>
            <person name="Fujiwara H."/>
            <person name="Lorenzen M."/>
            <person name="Maselli V."/>
            <person name="Osanai M."/>
            <person name="Park Y."/>
            <person name="Robertson H.M."/>
            <person name="Tu Z."/>
            <person name="Wang J.J."/>
            <person name="Wang S."/>
            <person name="Richards S."/>
            <person name="Song H."/>
            <person name="Zhang L."/>
            <person name="Sodergren E."/>
            <person name="Werner D."/>
            <person name="Stanke M."/>
            <person name="Morgenstern B."/>
            <person name="Solovyev V."/>
            <person name="Kosarev P."/>
            <person name="Brown G."/>
            <person name="Chen H.C."/>
            <person name="Ermolaeva O."/>
            <person name="Hlavina W."/>
            <person name="Kapustin Y."/>
            <person name="Kiryutin B."/>
            <person name="Kitts P."/>
            <person name="Maglott D."/>
            <person name="Pruitt K."/>
            <person name="Sapojnikov V."/>
            <person name="Souvorov A."/>
            <person name="Mackey A.J."/>
            <person name="Waterhouse R.M."/>
            <person name="Wyder S."/>
            <person name="Zdobnov E.M."/>
            <person name="Zdobnov E.M."/>
            <person name="Wyder S."/>
            <person name="Kriventseva E.V."/>
            <person name="Kadowaki T."/>
            <person name="Bork P."/>
            <person name="Aranda M."/>
            <person name="Bao R."/>
            <person name="Beermann A."/>
            <person name="Berns N."/>
            <person name="Bolognesi R."/>
            <person name="Bonneton F."/>
            <person name="Bopp D."/>
            <person name="Brown S.J."/>
            <person name="Bucher G."/>
            <person name="Butts T."/>
            <person name="Chaumot A."/>
            <person name="Denell R.E."/>
            <person name="Ferrier D.E."/>
            <person name="Friedrich M."/>
            <person name="Gordon C.M."/>
            <person name="Jindra M."/>
            <person name="Klingler M."/>
            <person name="Lan Q."/>
            <person name="Lattorff H.M."/>
            <person name="Laudet V."/>
            <person name="von Levetsow C."/>
            <person name="Liu Z."/>
            <person name="Lutz R."/>
            <person name="Lynch J.A."/>
            <person name="da Fonseca R.N."/>
            <person name="Posnien N."/>
            <person name="Reuter R."/>
            <person name="Roth S."/>
            <person name="Savard J."/>
            <person name="Schinko J.B."/>
            <person name="Schmitt C."/>
            <person name="Schoppmeier M."/>
            <person name="Schroder R."/>
            <person name="Shippy T.D."/>
            <person name="Simonnet F."/>
            <person name="Marques-Souza H."/>
            <person name="Tautz D."/>
            <person name="Tomoyasu Y."/>
            <person name="Trauner J."/>
            <person name="Van der Zee M."/>
            <person name="Vervoort M."/>
            <person name="Wittkopp N."/>
            <person name="Wimmer E.A."/>
            <person name="Yang X."/>
            <person name="Jones A.K."/>
            <person name="Sattelle D.B."/>
            <person name="Ebert P.R."/>
            <person name="Nelson D."/>
            <person name="Scott J.G."/>
            <person name="Beeman R.W."/>
            <person name="Muthukrishnan S."/>
            <person name="Kramer K.J."/>
            <person name="Arakane Y."/>
            <person name="Beeman R.W."/>
            <person name="Zhu Q."/>
            <person name="Hogenkamp D."/>
            <person name="Dixit R."/>
            <person name="Oppert B."/>
            <person name="Jiang H."/>
            <person name="Zou Z."/>
            <person name="Marshall J."/>
            <person name="Elpidina E."/>
            <person name="Vinokurov K."/>
            <person name="Oppert C."/>
            <person name="Zou Z."/>
            <person name="Evans J."/>
            <person name="Lu Z."/>
            <person name="Zhao P."/>
            <person name="Sumathipala N."/>
            <person name="Altincicek B."/>
            <person name="Vilcinskas A."/>
            <person name="Williams M."/>
            <person name="Hultmark D."/>
            <person name="Hetru C."/>
            <person name="Jiang H."/>
            <person name="Grimmelikhuijzen C.J."/>
            <person name="Hauser F."/>
            <person name="Cazzamali G."/>
            <person name="Williamson M."/>
            <person name="Park Y."/>
            <person name="Li B."/>
            <person name="Tanaka Y."/>
            <person name="Predel R."/>
            <person name="Neupert S."/>
            <person name="Schachtner J."/>
            <person name="Verleyen P."/>
            <person name="Raible F."/>
            <person name="Bork P."/>
            <person name="Friedrich M."/>
            <person name="Walden K.K."/>
            <person name="Robertson H.M."/>
            <person name="Angeli S."/>
            <person name="Foret S."/>
            <person name="Bucher G."/>
            <person name="Schuetz S."/>
            <person name="Maleszka R."/>
            <person name="Wimmer E.A."/>
            <person name="Beeman R.W."/>
            <person name="Lorenzen M."/>
            <person name="Tomoyasu Y."/>
            <person name="Miller S.C."/>
            <person name="Grossmann D."/>
            <person name="Bucher G."/>
        </authorList>
    </citation>
    <scope>NUCLEOTIDE SEQUENCE [LARGE SCALE GENOMIC DNA]</scope>
    <source>
        <strain evidence="1 2">Georgia GA2</strain>
    </source>
</reference>
<accession>A0A139WM42</accession>
<evidence type="ECO:0000313" key="2">
    <source>
        <dbReference type="Proteomes" id="UP000007266"/>
    </source>
</evidence>
<dbReference type="EMBL" id="KQ971316">
    <property type="protein sequence ID" value="KYB29010.1"/>
    <property type="molecule type" value="Genomic_DNA"/>
</dbReference>
<dbReference type="InParanoid" id="A0A139WM42"/>
<dbReference type="AlphaFoldDB" id="A0A139WM42"/>
<proteinExistence type="predicted"/>
<evidence type="ECO:0000313" key="1">
    <source>
        <dbReference type="EMBL" id="KYB29010.1"/>
    </source>
</evidence>
<sequence length="38" mass="4321">MARSFCKVCNSIGVICKLFLIIGLPTDLFKSRSYPVYH</sequence>
<keyword evidence="2" id="KW-1185">Reference proteome</keyword>
<reference evidence="1 2" key="2">
    <citation type="journal article" date="2010" name="Nucleic Acids Res.">
        <title>BeetleBase in 2010: revisions to provide comprehensive genomic information for Tribolium castaneum.</title>
        <authorList>
            <person name="Kim H.S."/>
            <person name="Murphy T."/>
            <person name="Xia J."/>
            <person name="Caragea D."/>
            <person name="Park Y."/>
            <person name="Beeman R.W."/>
            <person name="Lorenzen M.D."/>
            <person name="Butcher S."/>
            <person name="Manak J.R."/>
            <person name="Brown S.J."/>
        </authorList>
    </citation>
    <scope>GENOME REANNOTATION</scope>
    <source>
        <strain evidence="1 2">Georgia GA2</strain>
    </source>
</reference>
<gene>
    <name evidence="1" type="primary">AUGUSTUS-3.0.2_32267</name>
    <name evidence="1" type="ORF">TcasGA2_TC032267</name>
</gene>
<protein>
    <submittedName>
        <fullName evidence="1">Uncharacterized protein</fullName>
    </submittedName>
</protein>
<dbReference type="Proteomes" id="UP000007266">
    <property type="component" value="Linkage group 2"/>
</dbReference>
<name>A0A139WM42_TRICA</name>